<dbReference type="PANTHER" id="PTHR33710">
    <property type="entry name" value="BNAC02G09200D PROTEIN"/>
    <property type="match status" value="1"/>
</dbReference>
<gene>
    <name evidence="1" type="ORF">H5410_003765</name>
</gene>
<organism evidence="1 2">
    <name type="scientific">Solanum commersonii</name>
    <name type="common">Commerson's wild potato</name>
    <name type="synonym">Commerson's nightshade</name>
    <dbReference type="NCBI Taxonomy" id="4109"/>
    <lineage>
        <taxon>Eukaryota</taxon>
        <taxon>Viridiplantae</taxon>
        <taxon>Streptophyta</taxon>
        <taxon>Embryophyta</taxon>
        <taxon>Tracheophyta</taxon>
        <taxon>Spermatophyta</taxon>
        <taxon>Magnoliopsida</taxon>
        <taxon>eudicotyledons</taxon>
        <taxon>Gunneridae</taxon>
        <taxon>Pentapetalae</taxon>
        <taxon>asterids</taxon>
        <taxon>lamiids</taxon>
        <taxon>Solanales</taxon>
        <taxon>Solanaceae</taxon>
        <taxon>Solanoideae</taxon>
        <taxon>Solaneae</taxon>
        <taxon>Solanum</taxon>
    </lineage>
</organism>
<reference evidence="1 2" key="1">
    <citation type="submission" date="2020-09" db="EMBL/GenBank/DDBJ databases">
        <title>De no assembly of potato wild relative species, Solanum commersonii.</title>
        <authorList>
            <person name="Cho K."/>
        </authorList>
    </citation>
    <scope>NUCLEOTIDE SEQUENCE [LARGE SCALE GENOMIC DNA]</scope>
    <source>
        <strain evidence="1">LZ3.2</strain>
        <tissue evidence="1">Leaf</tissue>
    </source>
</reference>
<protein>
    <submittedName>
        <fullName evidence="1">Uncharacterized protein</fullName>
    </submittedName>
</protein>
<dbReference type="PANTHER" id="PTHR33710:SF79">
    <property type="entry name" value="OS06G0205337 PROTEIN"/>
    <property type="match status" value="1"/>
</dbReference>
<accession>A0A9J6B5X3</accession>
<proteinExistence type="predicted"/>
<dbReference type="Proteomes" id="UP000824120">
    <property type="component" value="Chromosome 1"/>
</dbReference>
<keyword evidence="2" id="KW-1185">Reference proteome</keyword>
<name>A0A9J6B5X3_SOLCO</name>
<sequence>MDKLLFWNIRSQEKKQIIIQELEHYRRKLGMTNAVANCSSKIWIFWNNEWDGKVITDSHQQITINFKNKQIGKEMIITAVLCKVEARGLPVTQYETIDFAHCINSCSLNELKFIGSKYTWWNGRIEEDCIFKRLDRGIWEHGVCGSVPYIRSASSHKGRF</sequence>
<dbReference type="AlphaFoldDB" id="A0A9J6B5X3"/>
<evidence type="ECO:0000313" key="2">
    <source>
        <dbReference type="Proteomes" id="UP000824120"/>
    </source>
</evidence>
<evidence type="ECO:0000313" key="1">
    <source>
        <dbReference type="EMBL" id="KAG5632048.1"/>
    </source>
</evidence>
<dbReference type="EMBL" id="JACXVP010000001">
    <property type="protein sequence ID" value="KAG5632048.1"/>
    <property type="molecule type" value="Genomic_DNA"/>
</dbReference>
<comment type="caution">
    <text evidence="1">The sequence shown here is derived from an EMBL/GenBank/DDBJ whole genome shotgun (WGS) entry which is preliminary data.</text>
</comment>